<protein>
    <recommendedName>
        <fullName evidence="4">SIR2-like domain-containing protein</fullName>
    </recommendedName>
</protein>
<comment type="caution">
    <text evidence="2">The sequence shown here is derived from an EMBL/GenBank/DDBJ whole genome shotgun (WGS) entry which is preliminary data.</text>
</comment>
<dbReference type="EMBL" id="CAJNOK010073816">
    <property type="protein sequence ID" value="CAF1669544.1"/>
    <property type="molecule type" value="Genomic_DNA"/>
</dbReference>
<reference evidence="2" key="1">
    <citation type="submission" date="2021-02" db="EMBL/GenBank/DDBJ databases">
        <authorList>
            <person name="Nowell W R."/>
        </authorList>
    </citation>
    <scope>NUCLEOTIDE SEQUENCE</scope>
</reference>
<evidence type="ECO:0000313" key="1">
    <source>
        <dbReference type="EMBL" id="CAF1669544.1"/>
    </source>
</evidence>
<organism evidence="2 3">
    <name type="scientific">Didymodactylos carnosus</name>
    <dbReference type="NCBI Taxonomy" id="1234261"/>
    <lineage>
        <taxon>Eukaryota</taxon>
        <taxon>Metazoa</taxon>
        <taxon>Spiralia</taxon>
        <taxon>Gnathifera</taxon>
        <taxon>Rotifera</taxon>
        <taxon>Eurotatoria</taxon>
        <taxon>Bdelloidea</taxon>
        <taxon>Philodinida</taxon>
        <taxon>Philodinidae</taxon>
        <taxon>Didymodactylos</taxon>
    </lineage>
</organism>
<dbReference type="EMBL" id="CAJOBA010106854">
    <property type="protein sequence ID" value="CAF4540578.1"/>
    <property type="molecule type" value="Genomic_DNA"/>
</dbReference>
<feature type="non-terminal residue" evidence="2">
    <location>
        <position position="140"/>
    </location>
</feature>
<dbReference type="AlphaFoldDB" id="A0A8S2YBL4"/>
<dbReference type="Proteomes" id="UP000677228">
    <property type="component" value="Unassembled WGS sequence"/>
</dbReference>
<dbReference type="Pfam" id="PF13289">
    <property type="entry name" value="SIR2_2"/>
    <property type="match status" value="1"/>
</dbReference>
<feature type="non-terminal residue" evidence="2">
    <location>
        <position position="1"/>
    </location>
</feature>
<proteinExistence type="predicted"/>
<dbReference type="Proteomes" id="UP000682733">
    <property type="component" value="Unassembled WGS sequence"/>
</dbReference>
<gene>
    <name evidence="1" type="ORF">OVA965_LOCUS45656</name>
    <name evidence="2" type="ORF">TMI583_LOCUS49342</name>
</gene>
<name>A0A8S2YBL4_9BILA</name>
<evidence type="ECO:0000313" key="2">
    <source>
        <dbReference type="EMBL" id="CAF4540578.1"/>
    </source>
</evidence>
<sequence length="140" mass="16088">KGLWKIHGTVARWENNSWSLVRADEDGGPVATFRHLSSTRESDNRRMFLQYLVETRPLLVIGYSGSDDFDITRWLKSTKLPKRVLWVQQITDKSCSEQILWSGIDIINNVPTNISQFDRGLIGLACAWNERKVADRLTVL</sequence>
<evidence type="ECO:0008006" key="4">
    <source>
        <dbReference type="Google" id="ProtNLM"/>
    </source>
</evidence>
<accession>A0A8S2YBL4</accession>
<evidence type="ECO:0000313" key="3">
    <source>
        <dbReference type="Proteomes" id="UP000682733"/>
    </source>
</evidence>